<dbReference type="RefSeq" id="WP_301592547.1">
    <property type="nucleotide sequence ID" value="NZ_JAPFQI010000034.1"/>
</dbReference>
<organism evidence="12 13">
    <name type="scientific">Sabulicella glaciei</name>
    <dbReference type="NCBI Taxonomy" id="2984948"/>
    <lineage>
        <taxon>Bacteria</taxon>
        <taxon>Pseudomonadati</taxon>
        <taxon>Pseudomonadota</taxon>
        <taxon>Alphaproteobacteria</taxon>
        <taxon>Acetobacterales</taxon>
        <taxon>Acetobacteraceae</taxon>
        <taxon>Sabulicella</taxon>
    </lineage>
</organism>
<keyword evidence="4" id="KW-0479">Metal-binding</keyword>
<dbReference type="Proteomes" id="UP001526430">
    <property type="component" value="Unassembled WGS sequence"/>
</dbReference>
<comment type="caution">
    <text evidence="12">The sequence shown here is derived from an EMBL/GenBank/DDBJ whole genome shotgun (WGS) entry which is preliminary data.</text>
</comment>
<sequence length="237" mass="25971">MQRRAWVLGLAALACPRIVRAEEGVRRLAVQFVHTGKWFRGPFKSDDAFDPAAVADFSAVMADHRTGQSRAFDPALLDLLWRLTTTVRVSEVSCLSGYRTPATNALVGGAPDSQHLSARALDLWMPGRKLGEAMDRAVAMKAGGVGLYPTWLHLDTGEVRVWDRRRGGTGPNGEREIEASPWSLSRVAVRMTPRSFFTGALARSGERLDGPARGATRDIPALRGSGQFLLRAPRPRR</sequence>
<reference evidence="12 13" key="1">
    <citation type="submission" date="2022-10" db="EMBL/GenBank/DDBJ databases">
        <title>Roseococcus glaciei nov., sp. nov., isolated from glacier.</title>
        <authorList>
            <person name="Liu Q."/>
            <person name="Xin Y.-H."/>
        </authorList>
    </citation>
    <scope>NUCLEOTIDE SEQUENCE [LARGE SCALE GENOMIC DNA]</scope>
    <source>
        <strain evidence="12 13">MDT2-1-1</strain>
    </source>
</reference>
<evidence type="ECO:0000256" key="10">
    <source>
        <dbReference type="ARBA" id="ARBA00093448"/>
    </source>
</evidence>
<evidence type="ECO:0000256" key="8">
    <source>
        <dbReference type="ARBA" id="ARBA00023049"/>
    </source>
</evidence>
<evidence type="ECO:0000256" key="9">
    <source>
        <dbReference type="ARBA" id="ARBA00023316"/>
    </source>
</evidence>
<evidence type="ECO:0000256" key="2">
    <source>
        <dbReference type="ARBA" id="ARBA00004776"/>
    </source>
</evidence>
<evidence type="ECO:0000256" key="6">
    <source>
        <dbReference type="ARBA" id="ARBA00022801"/>
    </source>
</evidence>
<dbReference type="Gene3D" id="3.30.1380.10">
    <property type="match status" value="1"/>
</dbReference>
<evidence type="ECO:0000256" key="5">
    <source>
        <dbReference type="ARBA" id="ARBA00022729"/>
    </source>
</evidence>
<evidence type="ECO:0000256" key="1">
    <source>
        <dbReference type="ARBA" id="ARBA00001947"/>
    </source>
</evidence>
<keyword evidence="5" id="KW-0732">Signal</keyword>
<keyword evidence="8" id="KW-0482">Metalloprotease</keyword>
<name>A0ABT3P1S4_9PROT</name>
<protein>
    <recommendedName>
        <fullName evidence="11">Murein endopeptidase K</fullName>
    </recommendedName>
</protein>
<dbReference type="InterPro" id="IPR009045">
    <property type="entry name" value="Zn_M74/Hedgehog-like"/>
</dbReference>
<evidence type="ECO:0000256" key="11">
    <source>
        <dbReference type="ARBA" id="ARBA00093666"/>
    </source>
</evidence>
<dbReference type="EMBL" id="JAPFQI010000034">
    <property type="protein sequence ID" value="MCW8088346.1"/>
    <property type="molecule type" value="Genomic_DNA"/>
</dbReference>
<keyword evidence="13" id="KW-1185">Reference proteome</keyword>
<evidence type="ECO:0000313" key="13">
    <source>
        <dbReference type="Proteomes" id="UP001526430"/>
    </source>
</evidence>
<evidence type="ECO:0000256" key="3">
    <source>
        <dbReference type="ARBA" id="ARBA00022670"/>
    </source>
</evidence>
<dbReference type="PANTHER" id="PTHR37425:SF1">
    <property type="entry name" value="OUTER MEMBRANE PROTEIN"/>
    <property type="match status" value="1"/>
</dbReference>
<comment type="cofactor">
    <cofactor evidence="1">
        <name>Zn(2+)</name>
        <dbReference type="ChEBI" id="CHEBI:29105"/>
    </cofactor>
</comment>
<dbReference type="SUPFAM" id="SSF55166">
    <property type="entry name" value="Hedgehog/DD-peptidase"/>
    <property type="match status" value="1"/>
</dbReference>
<keyword evidence="9" id="KW-0961">Cell wall biogenesis/degradation</keyword>
<evidence type="ECO:0000256" key="4">
    <source>
        <dbReference type="ARBA" id="ARBA00022723"/>
    </source>
</evidence>
<evidence type="ECO:0000313" key="12">
    <source>
        <dbReference type="EMBL" id="MCW8088346.1"/>
    </source>
</evidence>
<keyword evidence="6" id="KW-0378">Hydrolase</keyword>
<dbReference type="PANTHER" id="PTHR37425">
    <property type="match status" value="1"/>
</dbReference>
<proteinExistence type="inferred from homology"/>
<dbReference type="Pfam" id="PF05951">
    <property type="entry name" value="Peptidase_M15_2"/>
    <property type="match status" value="1"/>
</dbReference>
<dbReference type="InterPro" id="IPR010275">
    <property type="entry name" value="MepK"/>
</dbReference>
<keyword evidence="3" id="KW-0645">Protease</keyword>
<comment type="pathway">
    <text evidence="2">Cell wall biogenesis; cell wall polysaccharide biosynthesis.</text>
</comment>
<gene>
    <name evidence="12" type="ORF">OF850_22450</name>
</gene>
<keyword evidence="7" id="KW-0862">Zinc</keyword>
<comment type="similarity">
    <text evidence="10">Belongs to the peptidase M15 family.</text>
</comment>
<dbReference type="PROSITE" id="PS51257">
    <property type="entry name" value="PROKAR_LIPOPROTEIN"/>
    <property type="match status" value="1"/>
</dbReference>
<evidence type="ECO:0000256" key="7">
    <source>
        <dbReference type="ARBA" id="ARBA00022833"/>
    </source>
</evidence>
<accession>A0ABT3P1S4</accession>